<evidence type="ECO:0000256" key="6">
    <source>
        <dbReference type="RuleBase" id="RU363058"/>
    </source>
</evidence>
<feature type="transmembrane region" description="Helical" evidence="6">
    <location>
        <begin position="197"/>
        <end position="216"/>
    </location>
</feature>
<keyword evidence="5 6" id="KW-0472">Membrane</keyword>
<feature type="transmembrane region" description="Helical" evidence="6">
    <location>
        <begin position="54"/>
        <end position="80"/>
    </location>
</feature>
<dbReference type="PANTHER" id="PTHR11101">
    <property type="entry name" value="PHOSPHATE TRANSPORTER"/>
    <property type="match status" value="1"/>
</dbReference>
<gene>
    <name evidence="7" type="ORF">JQ615_30990</name>
</gene>
<evidence type="ECO:0000313" key="8">
    <source>
        <dbReference type="Proteomes" id="UP001315278"/>
    </source>
</evidence>
<dbReference type="InterPro" id="IPR001204">
    <property type="entry name" value="Phos_transporter"/>
</dbReference>
<reference evidence="8" key="1">
    <citation type="journal article" date="2021" name="ISME J.">
        <title>Evolutionary origin and ecological implication of a unique nif island in free-living Bradyrhizobium lineages.</title>
        <authorList>
            <person name="Tao J."/>
        </authorList>
    </citation>
    <scope>NUCLEOTIDE SEQUENCE [LARGE SCALE GENOMIC DNA]</scope>
    <source>
        <strain evidence="8">SZCCT0434</strain>
    </source>
</reference>
<organism evidence="7 8">
    <name type="scientific">Bradyrhizobium jicamae</name>
    <dbReference type="NCBI Taxonomy" id="280332"/>
    <lineage>
        <taxon>Bacteria</taxon>
        <taxon>Pseudomonadati</taxon>
        <taxon>Pseudomonadota</taxon>
        <taxon>Alphaproteobacteria</taxon>
        <taxon>Hyphomicrobiales</taxon>
        <taxon>Nitrobacteraceae</taxon>
        <taxon>Bradyrhizobium</taxon>
    </lineage>
</organism>
<evidence type="ECO:0000256" key="3">
    <source>
        <dbReference type="ARBA" id="ARBA00022692"/>
    </source>
</evidence>
<evidence type="ECO:0000256" key="5">
    <source>
        <dbReference type="ARBA" id="ARBA00023136"/>
    </source>
</evidence>
<feature type="transmembrane region" description="Helical" evidence="6">
    <location>
        <begin position="152"/>
        <end position="177"/>
    </location>
</feature>
<keyword evidence="4 6" id="KW-1133">Transmembrane helix</keyword>
<protein>
    <recommendedName>
        <fullName evidence="6">Phosphate transporter</fullName>
    </recommendedName>
</protein>
<keyword evidence="6" id="KW-0592">Phosphate transport</keyword>
<evidence type="ECO:0000256" key="2">
    <source>
        <dbReference type="ARBA" id="ARBA00022448"/>
    </source>
</evidence>
<feature type="transmembrane region" description="Helical" evidence="6">
    <location>
        <begin position="223"/>
        <end position="241"/>
    </location>
</feature>
<dbReference type="RefSeq" id="WP_212494461.1">
    <property type="nucleotide sequence ID" value="NZ_JAFCJH010000044.1"/>
</dbReference>
<keyword evidence="2 6" id="KW-0813">Transport</keyword>
<keyword evidence="8" id="KW-1185">Reference proteome</keyword>
<accession>A0ABS5FSK1</accession>
<keyword evidence="3 6" id="KW-0812">Transmembrane</keyword>
<comment type="subcellular location">
    <subcellularLocation>
        <location evidence="1 6">Membrane</location>
        <topology evidence="1 6">Multi-pass membrane protein</topology>
    </subcellularLocation>
</comment>
<dbReference type="Pfam" id="PF01384">
    <property type="entry name" value="PHO4"/>
    <property type="match status" value="1"/>
</dbReference>
<dbReference type="Proteomes" id="UP001315278">
    <property type="component" value="Unassembled WGS sequence"/>
</dbReference>
<evidence type="ECO:0000256" key="4">
    <source>
        <dbReference type="ARBA" id="ARBA00022989"/>
    </source>
</evidence>
<dbReference type="EMBL" id="JAFCJH010000044">
    <property type="protein sequence ID" value="MBR0799807.1"/>
    <property type="molecule type" value="Genomic_DNA"/>
</dbReference>
<comment type="caution">
    <text evidence="7">The sequence shown here is derived from an EMBL/GenBank/DDBJ whole genome shotgun (WGS) entry which is preliminary data.</text>
</comment>
<evidence type="ECO:0000256" key="1">
    <source>
        <dbReference type="ARBA" id="ARBA00004141"/>
    </source>
</evidence>
<sequence>MLEFFVPGSPALFVLLLLCLALVLFFEFSNGFHDTANAVATVIYTHSLKATQAVIWSGLMNFLGVLAGGIAVAFALIELIPPDVLTPPDGALAVGMLVALTLAALTWNVGTWWLGIPNSSSHALVGALIGIALEYGLVQGHSFTGAVNWHQVGGVLSALLISPLLGFGFSFILYRVVCRLIPNRELYQAPIDGSRPVWWLRGLLVLTCTGVSFAHGTNDGQKSIGFIMLAIIGLMPQTYALNEYVSSEQLTQLSQIVPQSISLFQQAGDQQRQVAITSAQTLLDGLAGVHSITAIPSNKRSPLRHRLNVVIAELGAIEHKNSATDTQRAQAKDYLEHLTGIVQYAPWWVRILSALCLGAGTMIGYKRIVKTLGEGIGRVRMNPMQGGTAEAVASTLIASAGFTGLPVSTTHVVTGGVAGTMVGSGAGLQPPALQRIAIAWILTLPGTMALSAFFFYALS</sequence>
<comment type="similarity">
    <text evidence="6">Belongs to the inorganic phosphate transporter (PiT) (TC 2.A.20) family.</text>
</comment>
<name>A0ABS5FSK1_9BRAD</name>
<proteinExistence type="inferred from homology"/>
<feature type="transmembrane region" description="Helical" evidence="6">
    <location>
        <begin position="92"/>
        <end position="115"/>
    </location>
</feature>
<feature type="transmembrane region" description="Helical" evidence="6">
    <location>
        <begin position="121"/>
        <end position="140"/>
    </location>
</feature>
<dbReference type="PANTHER" id="PTHR11101:SF61">
    <property type="entry name" value="PHOSPHATE TRANSPORTER"/>
    <property type="match status" value="1"/>
</dbReference>
<feature type="transmembrane region" description="Helical" evidence="6">
    <location>
        <begin position="437"/>
        <end position="458"/>
    </location>
</feature>
<evidence type="ECO:0000313" key="7">
    <source>
        <dbReference type="EMBL" id="MBR0799807.1"/>
    </source>
</evidence>